<reference evidence="1" key="1">
    <citation type="journal article" date="2022" name="bioRxiv">
        <title>Sequencing and chromosome-scale assembly of the giantPleurodeles waltlgenome.</title>
        <authorList>
            <person name="Brown T."/>
            <person name="Elewa A."/>
            <person name="Iarovenko S."/>
            <person name="Subramanian E."/>
            <person name="Araus A.J."/>
            <person name="Petzold A."/>
            <person name="Susuki M."/>
            <person name="Suzuki K.-i.T."/>
            <person name="Hayashi T."/>
            <person name="Toyoda A."/>
            <person name="Oliveira C."/>
            <person name="Osipova E."/>
            <person name="Leigh N.D."/>
            <person name="Simon A."/>
            <person name="Yun M.H."/>
        </authorList>
    </citation>
    <scope>NUCLEOTIDE SEQUENCE</scope>
    <source>
        <strain evidence="1">20211129_DDA</strain>
        <tissue evidence="1">Liver</tissue>
    </source>
</reference>
<sequence length="124" mass="14163">MQKLLQLEAKVKELEERHRKTDSMVTIRQLTVTRKQLKALDTDRAQHALLRTKQQYYVRPTTTALDKDITPTEVLLPMPGYSNGQSASMDSAEFYKDFWDLLAPVLARLYNGFAAMGSLTPRCS</sequence>
<comment type="caution">
    <text evidence="1">The sequence shown here is derived from an EMBL/GenBank/DDBJ whole genome shotgun (WGS) entry which is preliminary data.</text>
</comment>
<accession>A0AAV7STM3</accession>
<gene>
    <name evidence="1" type="ORF">NDU88_007732</name>
</gene>
<proteinExistence type="predicted"/>
<protein>
    <submittedName>
        <fullName evidence="1">Uncharacterized protein</fullName>
    </submittedName>
</protein>
<keyword evidence="2" id="KW-1185">Reference proteome</keyword>
<dbReference type="EMBL" id="JANPWB010000008">
    <property type="protein sequence ID" value="KAJ1167340.1"/>
    <property type="molecule type" value="Genomic_DNA"/>
</dbReference>
<dbReference type="AlphaFoldDB" id="A0AAV7STM3"/>
<evidence type="ECO:0000313" key="1">
    <source>
        <dbReference type="EMBL" id="KAJ1167340.1"/>
    </source>
</evidence>
<name>A0AAV7STM3_PLEWA</name>
<dbReference type="Proteomes" id="UP001066276">
    <property type="component" value="Chromosome 4_2"/>
</dbReference>
<organism evidence="1 2">
    <name type="scientific">Pleurodeles waltl</name>
    <name type="common">Iberian ribbed newt</name>
    <dbReference type="NCBI Taxonomy" id="8319"/>
    <lineage>
        <taxon>Eukaryota</taxon>
        <taxon>Metazoa</taxon>
        <taxon>Chordata</taxon>
        <taxon>Craniata</taxon>
        <taxon>Vertebrata</taxon>
        <taxon>Euteleostomi</taxon>
        <taxon>Amphibia</taxon>
        <taxon>Batrachia</taxon>
        <taxon>Caudata</taxon>
        <taxon>Salamandroidea</taxon>
        <taxon>Salamandridae</taxon>
        <taxon>Pleurodelinae</taxon>
        <taxon>Pleurodeles</taxon>
    </lineage>
</organism>
<evidence type="ECO:0000313" key="2">
    <source>
        <dbReference type="Proteomes" id="UP001066276"/>
    </source>
</evidence>